<evidence type="ECO:0000313" key="2">
    <source>
        <dbReference type="EMBL" id="KAJ5376073.1"/>
    </source>
</evidence>
<feature type="compositionally biased region" description="Low complexity" evidence="1">
    <location>
        <begin position="590"/>
        <end position="603"/>
    </location>
</feature>
<reference evidence="2" key="2">
    <citation type="journal article" date="2023" name="IMA Fungus">
        <title>Comparative genomic study of the Penicillium genus elucidates a diverse pangenome and 15 lateral gene transfer events.</title>
        <authorList>
            <person name="Petersen C."/>
            <person name="Sorensen T."/>
            <person name="Nielsen M.R."/>
            <person name="Sondergaard T.E."/>
            <person name="Sorensen J.L."/>
            <person name="Fitzpatrick D.A."/>
            <person name="Frisvad J.C."/>
            <person name="Nielsen K.L."/>
        </authorList>
    </citation>
    <scope>NUCLEOTIDE SEQUENCE</scope>
    <source>
        <strain evidence="2">IBT 29677</strain>
    </source>
</reference>
<evidence type="ECO:0000256" key="1">
    <source>
        <dbReference type="SAM" id="MobiDB-lite"/>
    </source>
</evidence>
<gene>
    <name evidence="2" type="ORF">N7509_012959</name>
</gene>
<reference evidence="2" key="1">
    <citation type="submission" date="2022-12" db="EMBL/GenBank/DDBJ databases">
        <authorList>
            <person name="Petersen C."/>
        </authorList>
    </citation>
    <scope>NUCLEOTIDE SEQUENCE</scope>
    <source>
        <strain evidence="2">IBT 29677</strain>
    </source>
</reference>
<feature type="compositionally biased region" description="Pro residues" evidence="1">
    <location>
        <begin position="437"/>
        <end position="457"/>
    </location>
</feature>
<sequence length="769" mass="82337">MPPSKRRSEEPQEMRKKQYPSPESPEPDRELRRVSSDPMGPPPVKRYVRFRPQVPPITNYKLAPEGWNPEDYDLQTDDIEANIIRCHERIEDGIMPDWWIHKLKIYEHEKRQTEATIRSMPAGLDWSVITRIKNLEHMQRFLESNEGGDEHNQLVNVKALITAYKNKTLYWDGEVTYLSNGKALARGDFSWDDVHKYNDLCNGKSFWVEGLGTPGPTMMKPYNVRRPYKRIHEPLQRSGLHILSFNVRVPGQAVTPVDNIAYDFLDDTGAEIPRIFYMDLYQLVNRASGRTAPFLCYQVMRTADDWVVEPTCMLEFNIPREDGEWTRPWVPLQVALGKGYTLRSTDRLSGVWMRSLFFVGSAPDNFNRLYVAETHNGIRTILPNVDAVNANPPPPIYRTVNQWDYLINWQPHDLLNPGPAGGPYLNVDIPAPTVEPLTPPPGDDDGPPSPPGPPGGGPPGNGGGSPDPHHLQPPGHPQGTPSPPAQPPVDGDFLGPPPPHWPSPSISSNNGTSQAGENVPASPSPGPFQQPVNGVANGASGSSRAPSQISQGTVAVPWSAAGSPAGSGNSSSSSPAAPPLPPPPPPPSPHLSTPSGRSSAAPSSGGGSGRGSSSASYVTANEYPPSRSGSEQEMPIIKVVPPAQQSEAGSSSGSSSYGTAIGQPWSQPGTPWAGSTPRAPPSIGSPLGMPIGAPVFGSSNLASIPEEPLNAPSQTGGDGDVQMTTTPNASPPTGPTVLGGQPLKTPVLAPTSGAGDVGCDEEMLDAPSG</sequence>
<feature type="region of interest" description="Disordered" evidence="1">
    <location>
        <begin position="1"/>
        <end position="46"/>
    </location>
</feature>
<proteinExistence type="predicted"/>
<feature type="compositionally biased region" description="Low complexity" evidence="1">
    <location>
        <begin position="643"/>
        <end position="656"/>
    </location>
</feature>
<protein>
    <submittedName>
        <fullName evidence="2">Uncharacterized protein</fullName>
    </submittedName>
</protein>
<keyword evidence="3" id="KW-1185">Reference proteome</keyword>
<dbReference type="GeneID" id="81376576"/>
<feature type="compositionally biased region" description="Pro residues" evidence="1">
    <location>
        <begin position="576"/>
        <end position="589"/>
    </location>
</feature>
<feature type="compositionally biased region" description="Basic and acidic residues" evidence="1">
    <location>
        <begin position="1"/>
        <end position="16"/>
    </location>
</feature>
<organism evidence="2 3">
    <name type="scientific">Penicillium cosmopolitanum</name>
    <dbReference type="NCBI Taxonomy" id="1131564"/>
    <lineage>
        <taxon>Eukaryota</taxon>
        <taxon>Fungi</taxon>
        <taxon>Dikarya</taxon>
        <taxon>Ascomycota</taxon>
        <taxon>Pezizomycotina</taxon>
        <taxon>Eurotiomycetes</taxon>
        <taxon>Eurotiomycetidae</taxon>
        <taxon>Eurotiales</taxon>
        <taxon>Aspergillaceae</taxon>
        <taxon>Penicillium</taxon>
    </lineage>
</organism>
<feature type="region of interest" description="Disordered" evidence="1">
    <location>
        <begin position="420"/>
        <end position="769"/>
    </location>
</feature>
<evidence type="ECO:0000313" key="3">
    <source>
        <dbReference type="Proteomes" id="UP001147747"/>
    </source>
</evidence>
<dbReference type="OrthoDB" id="4326688at2759"/>
<feature type="compositionally biased region" description="Pro residues" evidence="1">
    <location>
        <begin position="474"/>
        <end position="487"/>
    </location>
</feature>
<feature type="compositionally biased region" description="Acidic residues" evidence="1">
    <location>
        <begin position="758"/>
        <end position="769"/>
    </location>
</feature>
<dbReference type="Proteomes" id="UP001147747">
    <property type="component" value="Unassembled WGS sequence"/>
</dbReference>
<dbReference type="RefSeq" id="XP_056481103.1">
    <property type="nucleotide sequence ID" value="XM_056637596.1"/>
</dbReference>
<dbReference type="AlphaFoldDB" id="A0A9W9VBJ7"/>
<feature type="compositionally biased region" description="Basic and acidic residues" evidence="1">
    <location>
        <begin position="26"/>
        <end position="35"/>
    </location>
</feature>
<feature type="compositionally biased region" description="Low complexity" evidence="1">
    <location>
        <begin position="557"/>
        <end position="575"/>
    </location>
</feature>
<comment type="caution">
    <text evidence="2">The sequence shown here is derived from an EMBL/GenBank/DDBJ whole genome shotgun (WGS) entry which is preliminary data.</text>
</comment>
<feature type="compositionally biased region" description="Polar residues" evidence="1">
    <location>
        <begin position="539"/>
        <end position="553"/>
    </location>
</feature>
<dbReference type="EMBL" id="JAPZBU010000012">
    <property type="protein sequence ID" value="KAJ5376073.1"/>
    <property type="molecule type" value="Genomic_DNA"/>
</dbReference>
<name>A0A9W9VBJ7_9EURO</name>
<accession>A0A9W9VBJ7</accession>